<dbReference type="GO" id="GO:0016829">
    <property type="term" value="F:lyase activity"/>
    <property type="evidence" value="ECO:0007669"/>
    <property type="project" value="UniProtKB-KW"/>
</dbReference>
<comment type="caution">
    <text evidence="5">The sequence shown here is derived from an EMBL/GenBank/DDBJ whole genome shotgun (WGS) entry which is preliminary data.</text>
</comment>
<sequence length="324" mass="35587">MKKKLAVIIVALFSLGLFAGCLGSEPKGTKEVKVVIPDGLPSMALAKMIKEKPEVMKGYNINYTIEKTSENIVTSVLKGEADIAVVPSNVAATQYNKNAGYQIVGTTGWGSFYLISADGEKTLDQLKGQEIYNIGKGLTPDIVTRTVLKDKGYDPDKDFNFSYVNGVTELAPTILAGKTKYAVIPEPALSQVLSKKSDINVIMDFNKEWKTLNNSEYGFPQATIIVKKELIDNDNKFVEKFLKEVENSCNFANEDGETLAAYCEEIGVSANKAIIPKAVEKGNIKFAKIKGTSEEYINYFNKLNEFDPKTIGGKVPDEGVFMEK</sequence>
<dbReference type="PIRSF" id="PIRSF027386">
    <property type="entry name" value="UCP027386_ABC_sbc_TM0202"/>
    <property type="match status" value="1"/>
</dbReference>
<dbReference type="eggNOG" id="COG0715">
    <property type="taxonomic scope" value="Bacteria"/>
</dbReference>
<dbReference type="SUPFAM" id="SSF53850">
    <property type="entry name" value="Periplasmic binding protein-like II"/>
    <property type="match status" value="1"/>
</dbReference>
<protein>
    <submittedName>
        <fullName evidence="5">ABC transporter substrate-binding protein</fullName>
    </submittedName>
</protein>
<organism evidence="5 6">
    <name type="scientific">Clostridium paraputrificum</name>
    <dbReference type="NCBI Taxonomy" id="29363"/>
    <lineage>
        <taxon>Bacteria</taxon>
        <taxon>Bacillati</taxon>
        <taxon>Bacillota</taxon>
        <taxon>Clostridia</taxon>
        <taxon>Eubacteriales</taxon>
        <taxon>Clostridiaceae</taxon>
        <taxon>Clostridium</taxon>
    </lineage>
</organism>
<dbReference type="PANTHER" id="PTHR30024">
    <property type="entry name" value="ALIPHATIC SULFONATES-BINDING PROTEIN-RELATED"/>
    <property type="match status" value="1"/>
</dbReference>
<dbReference type="PROSITE" id="PS51257">
    <property type="entry name" value="PROKAR_LIPOPROTEIN"/>
    <property type="match status" value="1"/>
</dbReference>
<dbReference type="Gene3D" id="3.40.190.10">
    <property type="entry name" value="Periplasmic binding protein-like II"/>
    <property type="match status" value="2"/>
</dbReference>
<keyword evidence="2" id="KW-0474">Menaquinone biosynthesis</keyword>
<dbReference type="AlphaFoldDB" id="A0A1B8RNN6"/>
<gene>
    <name evidence="5" type="ORF">CP373A1_07900</name>
</gene>
<dbReference type="GO" id="GO:0009234">
    <property type="term" value="P:menaquinone biosynthetic process"/>
    <property type="evidence" value="ECO:0007669"/>
    <property type="project" value="UniProtKB-KW"/>
</dbReference>
<name>A0A1B8RNN6_9CLOT</name>
<keyword evidence="4" id="KW-0732">Signal</keyword>
<dbReference type="RefSeq" id="WP_027098095.1">
    <property type="nucleotide sequence ID" value="NZ_CABHIH010000002.1"/>
</dbReference>
<evidence type="ECO:0000313" key="5">
    <source>
        <dbReference type="EMBL" id="OBY10433.1"/>
    </source>
</evidence>
<dbReference type="EMBL" id="MAPZ01000019">
    <property type="protein sequence ID" value="OBY10433.1"/>
    <property type="molecule type" value="Genomic_DNA"/>
</dbReference>
<keyword evidence="3" id="KW-0456">Lyase</keyword>
<accession>A0A1B8RNN6</accession>
<reference evidence="5 6" key="1">
    <citation type="submission" date="2016-06" db="EMBL/GenBank/DDBJ databases">
        <authorList>
            <person name="Kjaerup R.B."/>
            <person name="Dalgaard T.S."/>
            <person name="Juul-Madsen H.R."/>
        </authorList>
    </citation>
    <scope>NUCLEOTIDE SEQUENCE [LARGE SCALE GENOMIC DNA]</scope>
    <source>
        <strain evidence="5 6">373-A1</strain>
    </source>
</reference>
<feature type="chain" id="PRO_5038916040" evidence="4">
    <location>
        <begin position="20"/>
        <end position="324"/>
    </location>
</feature>
<dbReference type="OrthoDB" id="9814375at2"/>
<comment type="pathway">
    <text evidence="1">Quinol/quinone metabolism; menaquinone biosynthesis.</text>
</comment>
<dbReference type="InterPro" id="IPR027024">
    <property type="entry name" value="UCP027386_ABC_sbc_TM0202"/>
</dbReference>
<keyword evidence="6" id="KW-1185">Reference proteome</keyword>
<dbReference type="GeneID" id="42775922"/>
<evidence type="ECO:0000256" key="4">
    <source>
        <dbReference type="SAM" id="SignalP"/>
    </source>
</evidence>
<dbReference type="PANTHER" id="PTHR30024:SF46">
    <property type="entry name" value="ABC TRANSPORTER, SUBSTRATE-BINDING LIPOPROTEIN"/>
    <property type="match status" value="1"/>
</dbReference>
<feature type="signal peptide" evidence="4">
    <location>
        <begin position="1"/>
        <end position="19"/>
    </location>
</feature>
<evidence type="ECO:0000313" key="6">
    <source>
        <dbReference type="Proteomes" id="UP000092714"/>
    </source>
</evidence>
<evidence type="ECO:0000256" key="1">
    <source>
        <dbReference type="ARBA" id="ARBA00004863"/>
    </source>
</evidence>
<dbReference type="Proteomes" id="UP000092714">
    <property type="component" value="Unassembled WGS sequence"/>
</dbReference>
<proteinExistence type="predicted"/>
<evidence type="ECO:0000256" key="3">
    <source>
        <dbReference type="ARBA" id="ARBA00023239"/>
    </source>
</evidence>
<evidence type="ECO:0000256" key="2">
    <source>
        <dbReference type="ARBA" id="ARBA00022428"/>
    </source>
</evidence>
<dbReference type="Pfam" id="PF02621">
    <property type="entry name" value="VitK2_biosynth"/>
    <property type="match status" value="1"/>
</dbReference>
<dbReference type="InterPro" id="IPR003773">
    <property type="entry name" value="Menaquinone_biosynth"/>
</dbReference>